<organism evidence="1 3">
    <name type="scientific">Methanobacterium formicicum</name>
    <dbReference type="NCBI Taxonomy" id="2162"/>
    <lineage>
        <taxon>Archaea</taxon>
        <taxon>Methanobacteriati</taxon>
        <taxon>Methanobacteriota</taxon>
        <taxon>Methanomada group</taxon>
        <taxon>Methanobacteria</taxon>
        <taxon>Methanobacteriales</taxon>
        <taxon>Methanobacteriaceae</taxon>
        <taxon>Methanobacterium</taxon>
    </lineage>
</organism>
<dbReference type="AlphaFoldDB" id="A0A089ZI69"/>
<sequence>MNISQEYEIEDLLNDLGIEVEDSARISDGEITYFIFSSSNLESEQEDLIEILNIDKLKYGLYCSNKTNYVSNEILHVLEPVYIISEQKLWEEMIKNLQLINQKYYLKTEYHLFELNQLLLILIKWNGKLATYESDFNDFINDLNRIIRLSCKYHGKFIIDESYMNHPFWGELATIRNKTFHHSTEEGYKKAVKLIKRQEEVFKQLIGKEHPDSNFDFVTIQIKLLEHCNIFLNDVMGAI</sequence>
<protein>
    <submittedName>
        <fullName evidence="1">Uncharacterized protein</fullName>
    </submittedName>
</protein>
<dbReference type="STRING" id="2162.BRM9_1439"/>
<dbReference type="OrthoDB" id="372883at2157"/>
<accession>A0A089ZI69</accession>
<keyword evidence="4" id="KW-1185">Reference proteome</keyword>
<dbReference type="KEGG" id="mfc:BRM9_1439"/>
<dbReference type="PATRIC" id="fig|2162.10.peg.901"/>
<dbReference type="EMBL" id="CP006933">
    <property type="protein sequence ID" value="AIS32253.1"/>
    <property type="molecule type" value="Genomic_DNA"/>
</dbReference>
<reference evidence="1" key="1">
    <citation type="submission" date="2013-12" db="EMBL/GenBank/DDBJ databases">
        <title>The complete genome sequence of Methanobacterium sp. BRM9.</title>
        <authorList>
            <consortium name="Pastoral Greenhouse Gas Research Consortium"/>
            <person name="Kelly W.J."/>
            <person name="Leahy S.C."/>
            <person name="Perry R."/>
            <person name="Li D."/>
            <person name="Altermann E."/>
            <person name="Lambie S.C."/>
            <person name="Attwood G.T."/>
        </authorList>
    </citation>
    <scope>NUCLEOTIDE SEQUENCE [LARGE SCALE GENOMIC DNA]</scope>
    <source>
        <strain evidence="1">BRM9</strain>
    </source>
</reference>
<proteinExistence type="predicted"/>
<evidence type="ECO:0000313" key="3">
    <source>
        <dbReference type="Proteomes" id="UP000029661"/>
    </source>
</evidence>
<dbReference type="EMBL" id="LN734822">
    <property type="protein sequence ID" value="CEL24509.1"/>
    <property type="molecule type" value="Genomic_DNA"/>
</dbReference>
<evidence type="ECO:0000313" key="1">
    <source>
        <dbReference type="EMBL" id="AIS32253.1"/>
    </source>
</evidence>
<reference evidence="2" key="2">
    <citation type="submission" date="2014-09" db="EMBL/GenBank/DDBJ databases">
        <authorList>
            <person name="Bishop-Lilly K.A."/>
            <person name="Broomall S.M."/>
            <person name="Chain P.S."/>
            <person name="Chertkov O."/>
            <person name="Coyne S.R."/>
            <person name="Daligault H.E."/>
            <person name="Davenport K.W."/>
            <person name="Erkkila T."/>
            <person name="Frey K.G."/>
            <person name="Gibbons H.S."/>
            <person name="Gu W."/>
            <person name="Jaissle J."/>
            <person name="Johnson S.L."/>
            <person name="Koroleva G.I."/>
            <person name="Ladner J.T."/>
            <person name="Lo C.-C."/>
            <person name="Minogue T.D."/>
            <person name="Munk C."/>
            <person name="Palacios G.F."/>
            <person name="Redden C.L."/>
            <person name="Rosenzweig C.N."/>
            <person name="Scholz M.B."/>
            <person name="Teshima H."/>
            <person name="Xu Y."/>
        </authorList>
    </citation>
    <scope>NUCLEOTIDE SEQUENCE</scope>
    <source>
        <strain evidence="2">Mb9</strain>
    </source>
</reference>
<name>A0A089ZI69_METFO</name>
<evidence type="ECO:0000313" key="4">
    <source>
        <dbReference type="Proteomes" id="UP000062768"/>
    </source>
</evidence>
<evidence type="ECO:0000313" key="2">
    <source>
        <dbReference type="EMBL" id="CEL24509.1"/>
    </source>
</evidence>
<dbReference type="RefSeq" id="WP_048085285.1">
    <property type="nucleotide sequence ID" value="NZ_CP006933.1"/>
</dbReference>
<dbReference type="GeneID" id="26739122"/>
<gene>
    <name evidence="1" type="ORF">BRM9_1439</name>
    <name evidence="2" type="ORF">MB9_0868</name>
</gene>
<dbReference type="Proteomes" id="UP000062768">
    <property type="component" value="Chromosome I"/>
</dbReference>
<dbReference type="Proteomes" id="UP000029661">
    <property type="component" value="Chromosome"/>
</dbReference>